<dbReference type="EMBL" id="DS028098">
    <property type="protein sequence ID" value="KMP09022.1"/>
    <property type="molecule type" value="Genomic_DNA"/>
</dbReference>
<name>A0A0J7BFR6_COCIT</name>
<organism evidence="1 2">
    <name type="scientific">Coccidioides immitis RMSCC 2394</name>
    <dbReference type="NCBI Taxonomy" id="404692"/>
    <lineage>
        <taxon>Eukaryota</taxon>
        <taxon>Fungi</taxon>
        <taxon>Dikarya</taxon>
        <taxon>Ascomycota</taxon>
        <taxon>Pezizomycotina</taxon>
        <taxon>Eurotiomycetes</taxon>
        <taxon>Eurotiomycetidae</taxon>
        <taxon>Onygenales</taxon>
        <taxon>Onygenaceae</taxon>
        <taxon>Coccidioides</taxon>
    </lineage>
</organism>
<evidence type="ECO:0000313" key="1">
    <source>
        <dbReference type="EMBL" id="KMP09022.1"/>
    </source>
</evidence>
<dbReference type="AlphaFoldDB" id="A0A0J7BFR6"/>
<sequence>MGCLTAARSEATQYIEPFMHPLSLALTLLVLLSYSVELNRVSSSWNIYNSLERAKERKREREGRGIVREKEAPCRSVREECDFGPAPPRVYRLCTPKNFYSCEVVKTVAPTRAGGESMQWNEFSLILGGGTGRLIMFLCLKNSELYRREMQDTTLVLAWLPRRRKDELGFGVVETSFRRLELSSTKSNRIAVEPTGGAWLARYQLSRTVT</sequence>
<proteinExistence type="predicted"/>
<dbReference type="Proteomes" id="UP000054565">
    <property type="component" value="Unassembled WGS sequence"/>
</dbReference>
<gene>
    <name evidence="1" type="ORF">CIRG_08703</name>
</gene>
<accession>A0A0J7BFR6</accession>
<evidence type="ECO:0000313" key="2">
    <source>
        <dbReference type="Proteomes" id="UP000054565"/>
    </source>
</evidence>
<protein>
    <submittedName>
        <fullName evidence="1">Uncharacterized protein</fullName>
    </submittedName>
</protein>
<reference evidence="2" key="1">
    <citation type="journal article" date="2010" name="Genome Res.">
        <title>Population genomic sequencing of Coccidioides fungi reveals recent hybridization and transposon control.</title>
        <authorList>
            <person name="Neafsey D.E."/>
            <person name="Barker B.M."/>
            <person name="Sharpton T.J."/>
            <person name="Stajich J.E."/>
            <person name="Park D.J."/>
            <person name="Whiston E."/>
            <person name="Hung C.-Y."/>
            <person name="McMahan C."/>
            <person name="White J."/>
            <person name="Sykes S."/>
            <person name="Heiman D."/>
            <person name="Young S."/>
            <person name="Zeng Q."/>
            <person name="Abouelleil A."/>
            <person name="Aftuck L."/>
            <person name="Bessette D."/>
            <person name="Brown A."/>
            <person name="FitzGerald M."/>
            <person name="Lui A."/>
            <person name="Macdonald J.P."/>
            <person name="Priest M."/>
            <person name="Orbach M.J."/>
            <person name="Galgiani J.N."/>
            <person name="Kirkland T.N."/>
            <person name="Cole G.T."/>
            <person name="Birren B.W."/>
            <person name="Henn M.R."/>
            <person name="Taylor J.W."/>
            <person name="Rounsley S.D."/>
        </authorList>
    </citation>
    <scope>NUCLEOTIDE SEQUENCE [LARGE SCALE GENOMIC DNA]</scope>
    <source>
        <strain evidence="2">RMSCC 2394</strain>
    </source>
</reference>